<evidence type="ECO:0000313" key="2">
    <source>
        <dbReference type="EMBL" id="GAA5500976.1"/>
    </source>
</evidence>
<dbReference type="RefSeq" id="WP_353540952.1">
    <property type="nucleotide sequence ID" value="NZ_BAABRN010000005.1"/>
</dbReference>
<dbReference type="Proteomes" id="UP001458946">
    <property type="component" value="Unassembled WGS sequence"/>
</dbReference>
<feature type="transmembrane region" description="Helical" evidence="1">
    <location>
        <begin position="28"/>
        <end position="45"/>
    </location>
</feature>
<feature type="transmembrane region" description="Helical" evidence="1">
    <location>
        <begin position="235"/>
        <end position="256"/>
    </location>
</feature>
<dbReference type="Pfam" id="PF06182">
    <property type="entry name" value="ABC2_membrane_6"/>
    <property type="match status" value="1"/>
</dbReference>
<evidence type="ECO:0000256" key="1">
    <source>
        <dbReference type="SAM" id="Phobius"/>
    </source>
</evidence>
<keyword evidence="1" id="KW-0472">Membrane</keyword>
<protein>
    <recommendedName>
        <fullName evidence="4">ABC transporter permease</fullName>
    </recommendedName>
</protein>
<dbReference type="PANTHER" id="PTHR36832">
    <property type="entry name" value="SLR1174 PROTEIN-RELATED"/>
    <property type="match status" value="1"/>
</dbReference>
<name>A0ABP9V8N5_9DEIO</name>
<proteinExistence type="predicted"/>
<sequence length="269" mass="30465">MSGLATWRKVQVIFATQFAQMVEYRAEVIIWMLSGTLSLVMMLVWMAQAAASPSGQVGGYTPAEFASYFLSTWLVSQLLVVWVTYDLDFHIRQGTLSPWLLRPFDPMWQFYLGHLSERVFRLVPMLVLISGFALLAGAKFSTDWRVYPVVLGLAFLGFTARFLWEYTVGLLAFWTESSNSFHELVWLAYAALGGMFAPLAFYPQWVQNVAVWTPFPYMLGLPAQLLAGKATLEQAAHGAMVLSAWLVIFWFMRLWVWRAGLKKYGAVGA</sequence>
<feature type="transmembrane region" description="Helical" evidence="1">
    <location>
        <begin position="184"/>
        <end position="205"/>
    </location>
</feature>
<reference evidence="2 3" key="1">
    <citation type="submission" date="2024-02" db="EMBL/GenBank/DDBJ databases">
        <title>Deinococcus xinjiangensis NBRC 107630.</title>
        <authorList>
            <person name="Ichikawa N."/>
            <person name="Katano-Makiyama Y."/>
            <person name="Hidaka K."/>
        </authorList>
    </citation>
    <scope>NUCLEOTIDE SEQUENCE [LARGE SCALE GENOMIC DNA]</scope>
    <source>
        <strain evidence="2 3">NBRC 107630</strain>
    </source>
</reference>
<dbReference type="EMBL" id="BAABRN010000005">
    <property type="protein sequence ID" value="GAA5500976.1"/>
    <property type="molecule type" value="Genomic_DNA"/>
</dbReference>
<dbReference type="PANTHER" id="PTHR36832:SF1">
    <property type="entry name" value="SLR1174 PROTEIN"/>
    <property type="match status" value="1"/>
</dbReference>
<comment type="caution">
    <text evidence="2">The sequence shown here is derived from an EMBL/GenBank/DDBJ whole genome shotgun (WGS) entry which is preliminary data.</text>
</comment>
<gene>
    <name evidence="2" type="ORF">Dxin01_00704</name>
</gene>
<dbReference type="InterPro" id="IPR010390">
    <property type="entry name" value="ABC-2_transporter-like"/>
</dbReference>
<organism evidence="2 3">
    <name type="scientific">Deinococcus xinjiangensis</name>
    <dbReference type="NCBI Taxonomy" id="457454"/>
    <lineage>
        <taxon>Bacteria</taxon>
        <taxon>Thermotogati</taxon>
        <taxon>Deinococcota</taxon>
        <taxon>Deinococci</taxon>
        <taxon>Deinococcales</taxon>
        <taxon>Deinococcaceae</taxon>
        <taxon>Deinococcus</taxon>
    </lineage>
</organism>
<keyword evidence="3" id="KW-1185">Reference proteome</keyword>
<evidence type="ECO:0000313" key="3">
    <source>
        <dbReference type="Proteomes" id="UP001458946"/>
    </source>
</evidence>
<feature type="transmembrane region" description="Helical" evidence="1">
    <location>
        <begin position="119"/>
        <end position="138"/>
    </location>
</feature>
<evidence type="ECO:0008006" key="4">
    <source>
        <dbReference type="Google" id="ProtNLM"/>
    </source>
</evidence>
<feature type="transmembrane region" description="Helical" evidence="1">
    <location>
        <begin position="144"/>
        <end position="164"/>
    </location>
</feature>
<feature type="transmembrane region" description="Helical" evidence="1">
    <location>
        <begin position="65"/>
        <end position="85"/>
    </location>
</feature>
<keyword evidence="1" id="KW-0812">Transmembrane</keyword>
<accession>A0ABP9V8N5</accession>
<keyword evidence="1" id="KW-1133">Transmembrane helix</keyword>